<organism evidence="12 13">
    <name type="scientific">Rubritalea profundi</name>
    <dbReference type="NCBI Taxonomy" id="1658618"/>
    <lineage>
        <taxon>Bacteria</taxon>
        <taxon>Pseudomonadati</taxon>
        <taxon>Verrucomicrobiota</taxon>
        <taxon>Verrucomicrobiia</taxon>
        <taxon>Verrucomicrobiales</taxon>
        <taxon>Rubritaleaceae</taxon>
        <taxon>Rubritalea</taxon>
    </lineage>
</organism>
<gene>
    <name evidence="10" type="primary">leuA</name>
    <name evidence="12" type="ORF">BSZ32_12435</name>
</gene>
<evidence type="ECO:0000259" key="11">
    <source>
        <dbReference type="PROSITE" id="PS50991"/>
    </source>
</evidence>
<dbReference type="GO" id="GO:0003852">
    <property type="term" value="F:2-isopropylmalate synthase activity"/>
    <property type="evidence" value="ECO:0007669"/>
    <property type="project" value="UniProtKB-UniRule"/>
</dbReference>
<dbReference type="SUPFAM" id="SSF110921">
    <property type="entry name" value="2-isopropylmalate synthase LeuA, allosteric (dimerisation) domain"/>
    <property type="match status" value="1"/>
</dbReference>
<keyword evidence="9 10" id="KW-0100">Branched-chain amino acid biosynthesis</keyword>
<dbReference type="Proteomes" id="UP000239907">
    <property type="component" value="Unassembled WGS sequence"/>
</dbReference>
<keyword evidence="13" id="KW-1185">Reference proteome</keyword>
<keyword evidence="10" id="KW-0963">Cytoplasm</keyword>
<dbReference type="HAMAP" id="MF_00572">
    <property type="entry name" value="LeuA_type2"/>
    <property type="match status" value="1"/>
</dbReference>
<reference evidence="12 13" key="1">
    <citation type="submission" date="2016-12" db="EMBL/GenBank/DDBJ databases">
        <title>Study of bacterial adaptation to deep sea.</title>
        <authorList>
            <person name="Song J."/>
            <person name="Yoshizawa S."/>
            <person name="Kogure K."/>
        </authorList>
    </citation>
    <scope>NUCLEOTIDE SEQUENCE [LARGE SCALE GENOMIC DNA]</scope>
    <source>
        <strain evidence="12 13">SAORIC-165</strain>
    </source>
</reference>
<dbReference type="EC" id="2.3.3.13" evidence="4 10"/>
<dbReference type="InterPro" id="IPR002034">
    <property type="entry name" value="AIPM/Hcit_synth_CS"/>
</dbReference>
<dbReference type="NCBIfam" id="TIGR00970">
    <property type="entry name" value="leuA_yeast"/>
    <property type="match status" value="1"/>
</dbReference>
<dbReference type="GO" id="GO:0005737">
    <property type="term" value="C:cytoplasm"/>
    <property type="evidence" value="ECO:0007669"/>
    <property type="project" value="UniProtKB-SubCell"/>
</dbReference>
<dbReference type="Pfam" id="PF22615">
    <property type="entry name" value="IPMS_D2"/>
    <property type="match status" value="1"/>
</dbReference>
<feature type="region of interest" description="Regulatory domain" evidence="10">
    <location>
        <begin position="444"/>
        <end position="562"/>
    </location>
</feature>
<feature type="binding site" evidence="10">
    <location>
        <position position="247"/>
    </location>
    <ligand>
        <name>Mg(2+)</name>
        <dbReference type="ChEBI" id="CHEBI:18420"/>
    </ligand>
</feature>
<evidence type="ECO:0000313" key="13">
    <source>
        <dbReference type="Proteomes" id="UP000239907"/>
    </source>
</evidence>
<feature type="binding site" evidence="10">
    <location>
        <position position="281"/>
    </location>
    <ligand>
        <name>Mg(2+)</name>
        <dbReference type="ChEBI" id="CHEBI:18420"/>
    </ligand>
</feature>
<evidence type="ECO:0000256" key="8">
    <source>
        <dbReference type="ARBA" id="ARBA00022723"/>
    </source>
</evidence>
<keyword evidence="7 10" id="KW-0808">Transferase</keyword>
<comment type="subcellular location">
    <subcellularLocation>
        <location evidence="10">Cytoplasm</location>
    </subcellularLocation>
</comment>
<dbReference type="EMBL" id="MQWA01000001">
    <property type="protein sequence ID" value="PQJ29219.1"/>
    <property type="molecule type" value="Genomic_DNA"/>
</dbReference>
<dbReference type="UniPathway" id="UPA00048">
    <property type="reaction ID" value="UER00070"/>
</dbReference>
<sequence length="562" mass="62520">MKPDNISKYRPFPPVNLTDRTWPDQQITSAPIWCSVDLRDGNQALPQPMTIEEKLEFFDLLCQIGFKQIEIGFPSAADTEYNFCRRLIEENRIPEDVTIQILVQTREHLIRRSFEAIKGVKRAIVHIYNSTSPLQRRVTFSDASREQIRDIAVAGAELVKELTPTIPETEIVLQYSPESFSDTELDFAVECCNAIIDIWQPTPEKKMIINLPDTVQWATPNIHADQIEWMCRNLAKRGALSVSLHTHNDRGTGTAATELGLMAGADRVEGTLFGNGERTGNLDIVTVALNMNSHGIPTGLDFSDLSSIRAVYERVTRMTVSDRSPYAGELVFTAFSGSHQDAIKKGLDRRRKERTEQADLAWGVPYLTIDPEDIGRSYEAIIRINSQSGKGGVAYILDREHGFDLPKTMHPQVGKSIYELADSQSKELDASEIREAFFEHFVNVSQPLQLIEYELDHNRAAAGQVLCHACIIVDGTEKEISGEGNGPINSFVHALETAGLKDFTLTDYRSHAIRGGSDSDSAAYIQLRSNENSGILWGCGVDPSIEMAGLKALVSAYNLLHG</sequence>
<evidence type="ECO:0000256" key="3">
    <source>
        <dbReference type="ARBA" id="ARBA00009767"/>
    </source>
</evidence>
<comment type="subunit">
    <text evidence="10">Homodimer.</text>
</comment>
<comment type="catalytic activity">
    <reaction evidence="1 10">
        <text>3-methyl-2-oxobutanoate + acetyl-CoA + H2O = (2S)-2-isopropylmalate + CoA + H(+)</text>
        <dbReference type="Rhea" id="RHEA:21524"/>
        <dbReference type="ChEBI" id="CHEBI:1178"/>
        <dbReference type="ChEBI" id="CHEBI:11851"/>
        <dbReference type="ChEBI" id="CHEBI:15377"/>
        <dbReference type="ChEBI" id="CHEBI:15378"/>
        <dbReference type="ChEBI" id="CHEBI:57287"/>
        <dbReference type="ChEBI" id="CHEBI:57288"/>
        <dbReference type="EC" id="2.3.3.13"/>
    </reaction>
</comment>
<dbReference type="NCBIfam" id="NF002991">
    <property type="entry name" value="PRK03739.1"/>
    <property type="match status" value="1"/>
</dbReference>
<proteinExistence type="inferred from homology"/>
<dbReference type="Gene3D" id="3.20.20.70">
    <property type="entry name" value="Aldolase class I"/>
    <property type="match status" value="1"/>
</dbReference>
<name>A0A2S7U2L0_9BACT</name>
<evidence type="ECO:0000313" key="12">
    <source>
        <dbReference type="EMBL" id="PQJ29219.1"/>
    </source>
</evidence>
<keyword evidence="8 10" id="KW-0479">Metal-binding</keyword>
<dbReference type="InterPro" id="IPR013785">
    <property type="entry name" value="Aldolase_TIM"/>
</dbReference>
<dbReference type="RefSeq" id="WP_105043712.1">
    <property type="nucleotide sequence ID" value="NZ_MQWA01000001.1"/>
</dbReference>
<evidence type="ECO:0000256" key="6">
    <source>
        <dbReference type="ARBA" id="ARBA00022605"/>
    </source>
</evidence>
<evidence type="ECO:0000256" key="2">
    <source>
        <dbReference type="ARBA" id="ARBA00004689"/>
    </source>
</evidence>
<accession>A0A2S7U2L0</accession>
<dbReference type="InterPro" id="IPR013709">
    <property type="entry name" value="2-isopropylmalate_synth_dimer"/>
</dbReference>
<dbReference type="PROSITE" id="PS50991">
    <property type="entry name" value="PYR_CT"/>
    <property type="match status" value="1"/>
</dbReference>
<keyword evidence="6 10" id="KW-0028">Amino-acid biosynthesis</keyword>
<feature type="binding site" evidence="10">
    <location>
        <position position="40"/>
    </location>
    <ligand>
        <name>Mg(2+)</name>
        <dbReference type="ChEBI" id="CHEBI:18420"/>
    </ligand>
</feature>
<keyword evidence="10" id="KW-0460">Magnesium</keyword>
<dbReference type="PROSITE" id="PS00815">
    <property type="entry name" value="AIPM_HOMOCIT_SYNTH_1"/>
    <property type="match status" value="1"/>
</dbReference>
<comment type="caution">
    <text evidence="12">The sequence shown here is derived from an EMBL/GenBank/DDBJ whole genome shotgun (WGS) entry which is preliminary data.</text>
</comment>
<dbReference type="GO" id="GO:0003985">
    <property type="term" value="F:acetyl-CoA C-acetyltransferase activity"/>
    <property type="evidence" value="ECO:0007669"/>
    <property type="project" value="UniProtKB-UniRule"/>
</dbReference>
<dbReference type="GO" id="GO:0000287">
    <property type="term" value="F:magnesium ion binding"/>
    <property type="evidence" value="ECO:0007669"/>
    <property type="project" value="UniProtKB-UniRule"/>
</dbReference>
<dbReference type="InterPro" id="IPR005668">
    <property type="entry name" value="IPM_Synthase"/>
</dbReference>
<dbReference type="Gene3D" id="3.30.160.270">
    <property type="match status" value="1"/>
</dbReference>
<dbReference type="GO" id="GO:0009098">
    <property type="term" value="P:L-leucine biosynthetic process"/>
    <property type="evidence" value="ECO:0007669"/>
    <property type="project" value="UniProtKB-UniRule"/>
</dbReference>
<feature type="domain" description="Pyruvate carboxyltransferase" evidence="11">
    <location>
        <begin position="31"/>
        <end position="306"/>
    </location>
</feature>
<dbReference type="OrthoDB" id="9804858at2"/>
<comment type="cofactor">
    <cofactor evidence="10">
        <name>Mg(2+)</name>
        <dbReference type="ChEBI" id="CHEBI:18420"/>
    </cofactor>
</comment>
<comment type="similarity">
    <text evidence="3 10">Belongs to the alpha-IPM synthase/homocitrate synthase family. LeuA type 2 subfamily.</text>
</comment>
<dbReference type="InterPro" id="IPR036230">
    <property type="entry name" value="LeuA_allosteric_dom_sf"/>
</dbReference>
<evidence type="ECO:0000256" key="1">
    <source>
        <dbReference type="ARBA" id="ARBA00000064"/>
    </source>
</evidence>
<comment type="pathway">
    <text evidence="2 10">Amino-acid biosynthesis; L-leucine biosynthesis; L-leucine from 3-methyl-2-oxobutanoate: step 1/4.</text>
</comment>
<dbReference type="SMART" id="SM00917">
    <property type="entry name" value="LeuA_dimer"/>
    <property type="match status" value="1"/>
</dbReference>
<dbReference type="InterPro" id="IPR039371">
    <property type="entry name" value="LeuA_N_DRE-TIM"/>
</dbReference>
<dbReference type="Pfam" id="PF08502">
    <property type="entry name" value="LeuA_dimer"/>
    <property type="match status" value="1"/>
</dbReference>
<evidence type="ECO:0000256" key="10">
    <source>
        <dbReference type="HAMAP-Rule" id="MF_00572"/>
    </source>
</evidence>
<dbReference type="SUPFAM" id="SSF51569">
    <property type="entry name" value="Aldolase"/>
    <property type="match status" value="1"/>
</dbReference>
<evidence type="ECO:0000256" key="4">
    <source>
        <dbReference type="ARBA" id="ARBA00012973"/>
    </source>
</evidence>
<dbReference type="SUPFAM" id="SSF89000">
    <property type="entry name" value="post-HMGL domain-like"/>
    <property type="match status" value="1"/>
</dbReference>
<dbReference type="PROSITE" id="PS00816">
    <property type="entry name" value="AIPM_HOMOCIT_SYNTH_2"/>
    <property type="match status" value="1"/>
</dbReference>
<keyword evidence="5 10" id="KW-0432">Leucine biosynthesis</keyword>
<dbReference type="InterPro" id="IPR054692">
    <property type="entry name" value="LeuA-like_post-cat"/>
</dbReference>
<dbReference type="PANTHER" id="PTHR46911">
    <property type="match status" value="1"/>
</dbReference>
<feature type="binding site" evidence="10">
    <location>
        <position position="245"/>
    </location>
    <ligand>
        <name>Mg(2+)</name>
        <dbReference type="ChEBI" id="CHEBI:18420"/>
    </ligand>
</feature>
<dbReference type="CDD" id="cd07942">
    <property type="entry name" value="DRE_TIM_LeuA"/>
    <property type="match status" value="1"/>
</dbReference>
<protein>
    <recommendedName>
        <fullName evidence="4 10">2-isopropylmalate synthase</fullName>
        <ecNumber evidence="4 10">2.3.3.13</ecNumber>
    </recommendedName>
    <alternativeName>
        <fullName evidence="10">Alpha-IPM synthase</fullName>
    </alternativeName>
    <alternativeName>
        <fullName evidence="10">Alpha-isopropylmalate synthase</fullName>
    </alternativeName>
</protein>
<comment type="function">
    <text evidence="10">Catalyzes the condensation of the acetyl group of acetyl-CoA with 3-methyl-2-oxobutanoate (2-ketoisovalerate) to form 3-carboxy-3-hydroxy-4-methylpentanoate (2-isopropylmalate).</text>
</comment>
<dbReference type="Pfam" id="PF00682">
    <property type="entry name" value="HMGL-like"/>
    <property type="match status" value="1"/>
</dbReference>
<dbReference type="AlphaFoldDB" id="A0A2S7U2L0"/>
<dbReference type="PANTHER" id="PTHR46911:SF1">
    <property type="entry name" value="2-ISOPROPYLMALATE SYNTHASE"/>
    <property type="match status" value="1"/>
</dbReference>
<evidence type="ECO:0000256" key="9">
    <source>
        <dbReference type="ARBA" id="ARBA00023304"/>
    </source>
</evidence>
<evidence type="ECO:0000256" key="5">
    <source>
        <dbReference type="ARBA" id="ARBA00022430"/>
    </source>
</evidence>
<evidence type="ECO:0000256" key="7">
    <source>
        <dbReference type="ARBA" id="ARBA00022679"/>
    </source>
</evidence>
<dbReference type="InterPro" id="IPR000891">
    <property type="entry name" value="PYR_CT"/>
</dbReference>